<dbReference type="AlphaFoldDB" id="A0A2R5HDF4"/>
<dbReference type="EMBL" id="BFFO01000001">
    <property type="protein sequence ID" value="GBG96099.1"/>
    <property type="molecule type" value="Genomic_DNA"/>
</dbReference>
<evidence type="ECO:0000313" key="3">
    <source>
        <dbReference type="Proteomes" id="UP000245021"/>
    </source>
</evidence>
<dbReference type="Pfam" id="PF18451">
    <property type="entry name" value="CdiA_C"/>
    <property type="match status" value="1"/>
</dbReference>
<sequence length="128" mass="14809">MAKSKGKILPNGVVLENHEMATVVFLTELGYDIELIPPSRIEGLRSPDIRMLEIAWEIKTPKGSSRWTIENQFRRAVKQSSHLVFDARRLKMPSGKIIREVSKQFYHFKGIKRLMLITKQGDLVDFEK</sequence>
<proteinExistence type="predicted"/>
<feature type="domain" description="tRNA nuclease CdiA C-terminal" evidence="1">
    <location>
        <begin position="45"/>
        <end position="121"/>
    </location>
</feature>
<accession>A0A2R5HDF4</accession>
<gene>
    <name evidence="2" type="ORF">NtB2_00203</name>
</gene>
<keyword evidence="3" id="KW-1185">Reference proteome</keyword>
<protein>
    <recommendedName>
        <fullName evidence="1">tRNA nuclease CdiA C-terminal domain-containing protein</fullName>
    </recommendedName>
</protein>
<evidence type="ECO:0000313" key="2">
    <source>
        <dbReference type="EMBL" id="GBG96099.1"/>
    </source>
</evidence>
<comment type="caution">
    <text evidence="2">The sequence shown here is derived from an EMBL/GenBank/DDBJ whole genome shotgun (WGS) entry which is preliminary data.</text>
</comment>
<name>A0A2R5HDF4_9LACT</name>
<evidence type="ECO:0000259" key="1">
    <source>
        <dbReference type="Pfam" id="PF18451"/>
    </source>
</evidence>
<dbReference type="OrthoDB" id="2042337at2"/>
<reference evidence="2 3" key="1">
    <citation type="journal article" date="2018" name="Genome Announc.">
        <title>Draft Genome Sequence of Lactococcus sp. Strain NtB2 (JCM 32569), Isolated from the Gut of the Higher Termite Nasutitermes takasagoensis.</title>
        <authorList>
            <person name="Noda S."/>
            <person name="Aihara C."/>
            <person name="Yuki M."/>
            <person name="Ohkuma M."/>
        </authorList>
    </citation>
    <scope>NUCLEOTIDE SEQUENCE [LARGE SCALE GENOMIC DNA]</scope>
    <source>
        <strain evidence="2 3">NtB2</strain>
    </source>
</reference>
<dbReference type="Gene3D" id="3.40.1350.120">
    <property type="match status" value="1"/>
</dbReference>
<dbReference type="Proteomes" id="UP000245021">
    <property type="component" value="Unassembled WGS sequence"/>
</dbReference>
<dbReference type="RefSeq" id="WP_109245081.1">
    <property type="nucleotide sequence ID" value="NZ_BFFO01000001.1"/>
</dbReference>
<organism evidence="2 3">
    <name type="scientific">Lactococcus termiticola</name>
    <dbReference type="NCBI Taxonomy" id="2169526"/>
    <lineage>
        <taxon>Bacteria</taxon>
        <taxon>Bacillati</taxon>
        <taxon>Bacillota</taxon>
        <taxon>Bacilli</taxon>
        <taxon>Lactobacillales</taxon>
        <taxon>Streptococcaceae</taxon>
        <taxon>Lactococcus</taxon>
    </lineage>
</organism>
<dbReference type="InterPro" id="IPR040559">
    <property type="entry name" value="CdiA_C"/>
</dbReference>